<keyword evidence="3" id="KW-1003">Cell membrane</keyword>
<feature type="transmembrane region" description="Helical" evidence="7">
    <location>
        <begin position="128"/>
        <end position="149"/>
    </location>
</feature>
<comment type="subcellular location">
    <subcellularLocation>
        <location evidence="1 7">Cell membrane</location>
        <topology evidence="1 7">Multi-pass membrane protein</topology>
    </subcellularLocation>
</comment>
<comment type="similarity">
    <text evidence="7">Belongs to the binding-protein-dependent transport system permease family.</text>
</comment>
<feature type="compositionally biased region" description="Polar residues" evidence="8">
    <location>
        <begin position="1"/>
        <end position="11"/>
    </location>
</feature>
<accession>A0A3M7TR60</accession>
<dbReference type="EMBL" id="RHIB01000002">
    <property type="protein sequence ID" value="RNA67669.1"/>
    <property type="molecule type" value="Genomic_DNA"/>
</dbReference>
<name>A0A3M7TR60_9BACI</name>
<dbReference type="Proteomes" id="UP000278746">
    <property type="component" value="Unassembled WGS sequence"/>
</dbReference>
<dbReference type="PANTHER" id="PTHR30193:SF37">
    <property type="entry name" value="INNER MEMBRANE ABC TRANSPORTER PERMEASE PROTEIN YCJO"/>
    <property type="match status" value="1"/>
</dbReference>
<evidence type="ECO:0000313" key="11">
    <source>
        <dbReference type="Proteomes" id="UP000278746"/>
    </source>
</evidence>
<evidence type="ECO:0000259" key="9">
    <source>
        <dbReference type="PROSITE" id="PS50928"/>
    </source>
</evidence>
<evidence type="ECO:0000256" key="4">
    <source>
        <dbReference type="ARBA" id="ARBA00022692"/>
    </source>
</evidence>
<gene>
    <name evidence="10" type="ORF">EBO34_13185</name>
</gene>
<evidence type="ECO:0000256" key="6">
    <source>
        <dbReference type="ARBA" id="ARBA00023136"/>
    </source>
</evidence>
<feature type="transmembrane region" description="Helical" evidence="7">
    <location>
        <begin position="229"/>
        <end position="250"/>
    </location>
</feature>
<feature type="transmembrane region" description="Helical" evidence="7">
    <location>
        <begin position="283"/>
        <end position="305"/>
    </location>
</feature>
<dbReference type="InterPro" id="IPR051393">
    <property type="entry name" value="ABC_transporter_permease"/>
</dbReference>
<evidence type="ECO:0000256" key="8">
    <source>
        <dbReference type="SAM" id="MobiDB-lite"/>
    </source>
</evidence>
<keyword evidence="2 7" id="KW-0813">Transport</keyword>
<evidence type="ECO:0000256" key="7">
    <source>
        <dbReference type="RuleBase" id="RU363032"/>
    </source>
</evidence>
<feature type="transmembrane region" description="Helical" evidence="7">
    <location>
        <begin position="30"/>
        <end position="50"/>
    </location>
</feature>
<dbReference type="CDD" id="cd06261">
    <property type="entry name" value="TM_PBP2"/>
    <property type="match status" value="1"/>
</dbReference>
<keyword evidence="5 7" id="KW-1133">Transmembrane helix</keyword>
<dbReference type="Pfam" id="PF00528">
    <property type="entry name" value="BPD_transp_1"/>
    <property type="match status" value="1"/>
</dbReference>
<keyword evidence="6 7" id="KW-0472">Membrane</keyword>
<dbReference type="InterPro" id="IPR000515">
    <property type="entry name" value="MetI-like"/>
</dbReference>
<dbReference type="PANTHER" id="PTHR30193">
    <property type="entry name" value="ABC TRANSPORTER PERMEASE PROTEIN"/>
    <property type="match status" value="1"/>
</dbReference>
<dbReference type="PROSITE" id="PS50928">
    <property type="entry name" value="ABC_TM1"/>
    <property type="match status" value="1"/>
</dbReference>
<evidence type="ECO:0000256" key="2">
    <source>
        <dbReference type="ARBA" id="ARBA00022448"/>
    </source>
</evidence>
<keyword evidence="11" id="KW-1185">Reference proteome</keyword>
<dbReference type="InterPro" id="IPR035906">
    <property type="entry name" value="MetI-like_sf"/>
</dbReference>
<dbReference type="RefSeq" id="WP_122899301.1">
    <property type="nucleotide sequence ID" value="NZ_RHIB01000002.1"/>
</dbReference>
<evidence type="ECO:0000256" key="1">
    <source>
        <dbReference type="ARBA" id="ARBA00004651"/>
    </source>
</evidence>
<feature type="transmembrane region" description="Helical" evidence="7">
    <location>
        <begin position="95"/>
        <end position="116"/>
    </location>
</feature>
<evidence type="ECO:0000256" key="5">
    <source>
        <dbReference type="ARBA" id="ARBA00022989"/>
    </source>
</evidence>
<sequence>MADTSLETNQPLKPKAKKPRSRLTLKQSKYMFVYLCLLVPLIFYVTIRFIPTLYTFNIGFHEWNILSPEKPFVGMDNYVALFQDPVFRKSLFNTFIFIAFGVTGQVVIGLGVALLLQRINTFVGIFRVIYFIPYVTSIVAVSWVFRWLFMNNGFVNEMLTNLGLPAQLFLNSPNQAIYIIIATMVWQALGFQMVIFLAGLENIPKTFYEAAEVDGASSWHKFKSITLPLLNPTIVFSVVIGSINFIQVSFTQVVNMSVDSAGGPLQSTLTIVVYIYQLAFRQFSMGMASAATVVLFLIVLAITVIQMKVLSKKFDY</sequence>
<reference evidence="10 11" key="1">
    <citation type="submission" date="2018-10" db="EMBL/GenBank/DDBJ databases">
        <title>Bacillus Keqinensis sp. nov., a moderately halophilic bacterium isolated from a saline-alkaline lake.</title>
        <authorList>
            <person name="Wang H."/>
        </authorList>
    </citation>
    <scope>NUCLEOTIDE SEQUENCE [LARGE SCALE GENOMIC DNA]</scope>
    <source>
        <strain evidence="10 11">KQ-3</strain>
    </source>
</reference>
<evidence type="ECO:0000313" key="10">
    <source>
        <dbReference type="EMBL" id="RNA67669.1"/>
    </source>
</evidence>
<dbReference type="OrthoDB" id="9809173at2"/>
<dbReference type="GO" id="GO:0055085">
    <property type="term" value="P:transmembrane transport"/>
    <property type="evidence" value="ECO:0007669"/>
    <property type="project" value="InterPro"/>
</dbReference>
<evidence type="ECO:0000256" key="3">
    <source>
        <dbReference type="ARBA" id="ARBA00022475"/>
    </source>
</evidence>
<feature type="domain" description="ABC transmembrane type-1" evidence="9">
    <location>
        <begin position="91"/>
        <end position="306"/>
    </location>
</feature>
<keyword evidence="4 7" id="KW-0812">Transmembrane</keyword>
<protein>
    <submittedName>
        <fullName evidence="10">Sugar ABC transporter permease</fullName>
    </submittedName>
</protein>
<dbReference type="SUPFAM" id="SSF161098">
    <property type="entry name" value="MetI-like"/>
    <property type="match status" value="1"/>
</dbReference>
<feature type="region of interest" description="Disordered" evidence="8">
    <location>
        <begin position="1"/>
        <end position="20"/>
    </location>
</feature>
<dbReference type="AlphaFoldDB" id="A0A3M7TR60"/>
<dbReference type="Gene3D" id="1.10.3720.10">
    <property type="entry name" value="MetI-like"/>
    <property type="match status" value="1"/>
</dbReference>
<comment type="caution">
    <text evidence="10">The sequence shown here is derived from an EMBL/GenBank/DDBJ whole genome shotgun (WGS) entry which is preliminary data.</text>
</comment>
<dbReference type="GO" id="GO:0005886">
    <property type="term" value="C:plasma membrane"/>
    <property type="evidence" value="ECO:0007669"/>
    <property type="project" value="UniProtKB-SubCell"/>
</dbReference>
<feature type="transmembrane region" description="Helical" evidence="7">
    <location>
        <begin position="176"/>
        <end position="200"/>
    </location>
</feature>
<organism evidence="10 11">
    <name type="scientific">Alteribacter keqinensis</name>
    <dbReference type="NCBI Taxonomy" id="2483800"/>
    <lineage>
        <taxon>Bacteria</taxon>
        <taxon>Bacillati</taxon>
        <taxon>Bacillota</taxon>
        <taxon>Bacilli</taxon>
        <taxon>Bacillales</taxon>
        <taxon>Bacillaceae</taxon>
        <taxon>Alteribacter</taxon>
    </lineage>
</organism>
<proteinExistence type="inferred from homology"/>